<dbReference type="NCBIfam" id="TIGR00229">
    <property type="entry name" value="sensory_box"/>
    <property type="match status" value="1"/>
</dbReference>
<dbReference type="PANTHER" id="PTHR35526">
    <property type="entry name" value="ANTI-SIGMA-F FACTOR RSBW-RELATED"/>
    <property type="match status" value="1"/>
</dbReference>
<keyword evidence="1" id="KW-0808">Transferase</keyword>
<keyword evidence="5" id="KW-1185">Reference proteome</keyword>
<dbReference type="AlphaFoldDB" id="A0A1G6TNW1"/>
<evidence type="ECO:0000259" key="3">
    <source>
        <dbReference type="Pfam" id="PF13581"/>
    </source>
</evidence>
<gene>
    <name evidence="4" type="ORF">SAMN05421872_107136</name>
</gene>
<organism evidence="4 5">
    <name type="scientific">Nocardioides lianchengensis</name>
    <dbReference type="NCBI Taxonomy" id="1045774"/>
    <lineage>
        <taxon>Bacteria</taxon>
        <taxon>Bacillati</taxon>
        <taxon>Actinomycetota</taxon>
        <taxon>Actinomycetes</taxon>
        <taxon>Propionibacteriales</taxon>
        <taxon>Nocardioidaceae</taxon>
        <taxon>Nocardioides</taxon>
    </lineage>
</organism>
<dbReference type="InterPro" id="IPR036890">
    <property type="entry name" value="HATPase_C_sf"/>
</dbReference>
<dbReference type="InterPro" id="IPR003594">
    <property type="entry name" value="HATPase_dom"/>
</dbReference>
<evidence type="ECO:0000313" key="4">
    <source>
        <dbReference type="EMBL" id="SDD30564.1"/>
    </source>
</evidence>
<dbReference type="Proteomes" id="UP000199034">
    <property type="component" value="Unassembled WGS sequence"/>
</dbReference>
<dbReference type="InterPro" id="IPR050267">
    <property type="entry name" value="Anti-sigma-factor_SerPK"/>
</dbReference>
<dbReference type="STRING" id="1045774.SAMN05421872_107136"/>
<feature type="region of interest" description="Disordered" evidence="2">
    <location>
        <begin position="132"/>
        <end position="151"/>
    </location>
</feature>
<dbReference type="Gene3D" id="3.30.450.20">
    <property type="entry name" value="PAS domain"/>
    <property type="match status" value="1"/>
</dbReference>
<dbReference type="SUPFAM" id="SSF55874">
    <property type="entry name" value="ATPase domain of HSP90 chaperone/DNA topoisomerase II/histidine kinase"/>
    <property type="match status" value="1"/>
</dbReference>
<evidence type="ECO:0000256" key="1">
    <source>
        <dbReference type="ARBA" id="ARBA00022527"/>
    </source>
</evidence>
<protein>
    <submittedName>
        <fullName evidence="4">PAS domain S-box-containing protein</fullName>
    </submittedName>
</protein>
<dbReference type="InterPro" id="IPR000014">
    <property type="entry name" value="PAS"/>
</dbReference>
<dbReference type="PANTHER" id="PTHR35526:SF3">
    <property type="entry name" value="ANTI-SIGMA-F FACTOR RSBW"/>
    <property type="match status" value="1"/>
</dbReference>
<evidence type="ECO:0000313" key="5">
    <source>
        <dbReference type="Proteomes" id="UP000199034"/>
    </source>
</evidence>
<accession>A0A1G6TNW1</accession>
<dbReference type="SUPFAM" id="SSF55785">
    <property type="entry name" value="PYP-like sensor domain (PAS domain)"/>
    <property type="match status" value="1"/>
</dbReference>
<name>A0A1G6TNW1_9ACTN</name>
<reference evidence="5" key="1">
    <citation type="submission" date="2016-10" db="EMBL/GenBank/DDBJ databases">
        <authorList>
            <person name="Varghese N."/>
            <person name="Submissions S."/>
        </authorList>
    </citation>
    <scope>NUCLEOTIDE SEQUENCE [LARGE SCALE GENOMIC DNA]</scope>
    <source>
        <strain evidence="5">CGMCC 4.6858</strain>
    </source>
</reference>
<dbReference type="EMBL" id="FMZM01000007">
    <property type="protein sequence ID" value="SDD30564.1"/>
    <property type="molecule type" value="Genomic_DNA"/>
</dbReference>
<feature type="domain" description="Histidine kinase/HSP90-like ATPase" evidence="3">
    <location>
        <begin position="22"/>
        <end position="133"/>
    </location>
</feature>
<sequence length="432" mass="46211">MRTGKGTRVSSEATDTVLRELLPADPRSAREARQVLRSAVADRPEWSGWAERAELAVTELVTNAVVHAGTDIELRVRLRPTSLRVEVEDGTTTMPARRTHSATAATGRGLHLLASSVDRWDVEPREGGKTVWFELGDPMPSSDAGSDPTPAEEGVEVRLLRMPLLMHWAWQEHAAALLREYLLVRLDEDPAVLEQHAEASAALGLLYEQVPAPVVAEDPEAVMASAVEPAVTADVVALRVPRSAVAHFETLDLLLRRARELAEDGALLGASTQPEAAELRAWVCHEVLRQAGGDGPTGWAGDHDPGAVVREVTGIEPAFRALAATGAAVVATDEASVVVAVSPAAVAFLGYDDEADLLGRRVTLVIPPRFHQAHVAGTTLHHTNGRSVLLGVSVTVPVVRADGTEAPVRMSIEPQLLADDLRAFVARFDPVA</sequence>
<proteinExistence type="predicted"/>
<keyword evidence="1" id="KW-0418">Kinase</keyword>
<evidence type="ECO:0000256" key="2">
    <source>
        <dbReference type="SAM" id="MobiDB-lite"/>
    </source>
</evidence>
<dbReference type="InterPro" id="IPR035965">
    <property type="entry name" value="PAS-like_dom_sf"/>
</dbReference>
<dbReference type="GO" id="GO:0004674">
    <property type="term" value="F:protein serine/threonine kinase activity"/>
    <property type="evidence" value="ECO:0007669"/>
    <property type="project" value="UniProtKB-KW"/>
</dbReference>
<dbReference type="Pfam" id="PF13581">
    <property type="entry name" value="HATPase_c_2"/>
    <property type="match status" value="1"/>
</dbReference>
<keyword evidence="1" id="KW-0723">Serine/threonine-protein kinase</keyword>
<dbReference type="Gene3D" id="3.30.565.10">
    <property type="entry name" value="Histidine kinase-like ATPase, C-terminal domain"/>
    <property type="match status" value="1"/>
</dbReference>
<dbReference type="CDD" id="cd16936">
    <property type="entry name" value="HATPase_RsbW-like"/>
    <property type="match status" value="1"/>
</dbReference>